<feature type="compositionally biased region" description="Basic and acidic residues" evidence="1">
    <location>
        <begin position="214"/>
        <end position="223"/>
    </location>
</feature>
<feature type="domain" description="Myb/SANT-like DNA-binding" evidence="2">
    <location>
        <begin position="68"/>
        <end position="156"/>
    </location>
</feature>
<dbReference type="EMBL" id="OZ034838">
    <property type="protein sequence ID" value="CAL1678837.1"/>
    <property type="molecule type" value="Genomic_DNA"/>
</dbReference>
<name>A0AAV2NH39_9HYME</name>
<dbReference type="PANTHER" id="PTHR47595">
    <property type="entry name" value="HEAT SHOCK 70 KDA PROTEIN 14"/>
    <property type="match status" value="1"/>
</dbReference>
<feature type="region of interest" description="Disordered" evidence="1">
    <location>
        <begin position="175"/>
        <end position="232"/>
    </location>
</feature>
<accession>A0AAV2NH39</accession>
<reference evidence="3" key="1">
    <citation type="submission" date="2024-04" db="EMBL/GenBank/DDBJ databases">
        <authorList>
            <consortium name="Molecular Ecology Group"/>
        </authorList>
    </citation>
    <scope>NUCLEOTIDE SEQUENCE</scope>
</reference>
<feature type="compositionally biased region" description="Polar residues" evidence="1">
    <location>
        <begin position="175"/>
        <end position="213"/>
    </location>
</feature>
<dbReference type="InterPro" id="IPR044822">
    <property type="entry name" value="Myb_DNA-bind_4"/>
</dbReference>
<keyword evidence="4" id="KW-1185">Reference proteome</keyword>
<gene>
    <name evidence="3" type="ORF">LPLAT_LOCUS4622</name>
</gene>
<sequence length="318" mass="36689">MANEGVTSGNEFEKHYTFDNVTYIVVAPSDVHNKLQNDPNYFTTYFKENMPSQEAVCIAEEKKVSTFTWTKQATKLFLQAYFEKKEQFRDPKIRKKSLWTEICNIMSEQGYNVNEDAVDRKMRNMKKSYRTIKDNNKKSSTGRGRVHWEYFDIFEDIFRNDATINHGPTLSSMINSIPSTSTNENSMPSTSTDENSMPSTSTDENSMPSTSTDEQIKPSETNDKSMSPMQNQMVSTALSTSESQSPLCSNKENKRSRMKMLSSLRKKQLDIESGRIQEIKKLQDTIMHSNTLQEENNNILKERNALLKDILLEMRHTK</sequence>
<evidence type="ECO:0000259" key="2">
    <source>
        <dbReference type="Pfam" id="PF13837"/>
    </source>
</evidence>
<evidence type="ECO:0000313" key="3">
    <source>
        <dbReference type="EMBL" id="CAL1678837.1"/>
    </source>
</evidence>
<dbReference type="Proteomes" id="UP001497644">
    <property type="component" value="Chromosome 15"/>
</dbReference>
<proteinExistence type="predicted"/>
<protein>
    <recommendedName>
        <fullName evidence="2">Myb/SANT-like DNA-binding domain-containing protein</fullName>
    </recommendedName>
</protein>
<dbReference type="Pfam" id="PF13837">
    <property type="entry name" value="Myb_DNA-bind_4"/>
    <property type="match status" value="1"/>
</dbReference>
<evidence type="ECO:0000313" key="4">
    <source>
        <dbReference type="Proteomes" id="UP001497644"/>
    </source>
</evidence>
<organism evidence="3 4">
    <name type="scientific">Lasius platythorax</name>
    <dbReference type="NCBI Taxonomy" id="488582"/>
    <lineage>
        <taxon>Eukaryota</taxon>
        <taxon>Metazoa</taxon>
        <taxon>Ecdysozoa</taxon>
        <taxon>Arthropoda</taxon>
        <taxon>Hexapoda</taxon>
        <taxon>Insecta</taxon>
        <taxon>Pterygota</taxon>
        <taxon>Neoptera</taxon>
        <taxon>Endopterygota</taxon>
        <taxon>Hymenoptera</taxon>
        <taxon>Apocrita</taxon>
        <taxon>Aculeata</taxon>
        <taxon>Formicoidea</taxon>
        <taxon>Formicidae</taxon>
        <taxon>Formicinae</taxon>
        <taxon>Lasius</taxon>
        <taxon>Lasius</taxon>
    </lineage>
</organism>
<evidence type="ECO:0000256" key="1">
    <source>
        <dbReference type="SAM" id="MobiDB-lite"/>
    </source>
</evidence>
<dbReference type="AlphaFoldDB" id="A0AAV2NH39"/>
<dbReference type="Gene3D" id="1.10.10.60">
    <property type="entry name" value="Homeodomain-like"/>
    <property type="match status" value="1"/>
</dbReference>
<dbReference type="PANTHER" id="PTHR47595:SF1">
    <property type="entry name" value="MYB_SANT-LIKE DNA-BINDING DOMAIN-CONTAINING PROTEIN"/>
    <property type="match status" value="1"/>
</dbReference>